<evidence type="ECO:0000256" key="2">
    <source>
        <dbReference type="ARBA" id="ARBA00022737"/>
    </source>
</evidence>
<keyword evidence="4" id="KW-0862">Zinc</keyword>
<comment type="caution">
    <text evidence="11">The sequence shown here is derived from an EMBL/GenBank/DDBJ whole genome shotgun (WGS) entry which is preliminary data.</text>
</comment>
<feature type="compositionally biased region" description="Basic and acidic residues" evidence="8">
    <location>
        <begin position="89"/>
        <end position="105"/>
    </location>
</feature>
<evidence type="ECO:0000256" key="3">
    <source>
        <dbReference type="ARBA" id="ARBA00022771"/>
    </source>
</evidence>
<evidence type="ECO:0000256" key="4">
    <source>
        <dbReference type="ARBA" id="ARBA00022833"/>
    </source>
</evidence>
<dbReference type="PANTHER" id="PTHR45988">
    <property type="entry name" value="C2H2 TYPE ZINC FINGER TRANSCRIPTION FACTOR FAMILY-RELATED"/>
    <property type="match status" value="1"/>
</dbReference>
<feature type="domain" description="C2H2-type" evidence="10">
    <location>
        <begin position="112"/>
        <end position="139"/>
    </location>
</feature>
<feature type="compositionally biased region" description="Basic residues" evidence="8">
    <location>
        <begin position="321"/>
        <end position="331"/>
    </location>
</feature>
<feature type="compositionally biased region" description="Gly residues" evidence="8">
    <location>
        <begin position="224"/>
        <end position="233"/>
    </location>
</feature>
<dbReference type="PANTHER" id="PTHR45988:SF18">
    <property type="entry name" value="C2H2-TYPE ZINC FINGER FAMILY PROTEIN"/>
    <property type="match status" value="1"/>
</dbReference>
<dbReference type="GO" id="GO:0008270">
    <property type="term" value="F:zinc ion binding"/>
    <property type="evidence" value="ECO:0007669"/>
    <property type="project" value="UniProtKB-KW"/>
</dbReference>
<feature type="compositionally biased region" description="Low complexity" evidence="8">
    <location>
        <begin position="156"/>
        <end position="168"/>
    </location>
</feature>
<feature type="compositionally biased region" description="Basic and acidic residues" evidence="8">
    <location>
        <begin position="388"/>
        <end position="401"/>
    </location>
</feature>
<feature type="signal peptide" evidence="9">
    <location>
        <begin position="1"/>
        <end position="19"/>
    </location>
</feature>
<feature type="region of interest" description="Disordered" evidence="8">
    <location>
        <begin position="319"/>
        <end position="405"/>
    </location>
</feature>
<evidence type="ECO:0000256" key="1">
    <source>
        <dbReference type="ARBA" id="ARBA00022723"/>
    </source>
</evidence>
<organism evidence="11 12">
    <name type="scientific">Panicum virgatum</name>
    <name type="common">Blackwell switchgrass</name>
    <dbReference type="NCBI Taxonomy" id="38727"/>
    <lineage>
        <taxon>Eukaryota</taxon>
        <taxon>Viridiplantae</taxon>
        <taxon>Streptophyta</taxon>
        <taxon>Embryophyta</taxon>
        <taxon>Tracheophyta</taxon>
        <taxon>Spermatophyta</taxon>
        <taxon>Magnoliopsida</taxon>
        <taxon>Liliopsida</taxon>
        <taxon>Poales</taxon>
        <taxon>Poaceae</taxon>
        <taxon>PACMAD clade</taxon>
        <taxon>Panicoideae</taxon>
        <taxon>Panicodae</taxon>
        <taxon>Paniceae</taxon>
        <taxon>Panicinae</taxon>
        <taxon>Panicum</taxon>
        <taxon>Panicum sect. Hiantes</taxon>
    </lineage>
</organism>
<evidence type="ECO:0000256" key="6">
    <source>
        <dbReference type="ARBA" id="ARBA00023163"/>
    </source>
</evidence>
<feature type="region of interest" description="Disordered" evidence="8">
    <location>
        <begin position="131"/>
        <end position="183"/>
    </location>
</feature>
<keyword evidence="5" id="KW-0805">Transcription regulation</keyword>
<dbReference type="Proteomes" id="UP000823388">
    <property type="component" value="Chromosome 7K"/>
</dbReference>
<keyword evidence="2" id="KW-0677">Repeat</keyword>
<dbReference type="GO" id="GO:0003700">
    <property type="term" value="F:DNA-binding transcription factor activity"/>
    <property type="evidence" value="ECO:0007669"/>
    <property type="project" value="InterPro"/>
</dbReference>
<keyword evidence="9" id="KW-0732">Signal</keyword>
<dbReference type="AlphaFoldDB" id="A0A8T0QLM5"/>
<evidence type="ECO:0000313" key="12">
    <source>
        <dbReference type="Proteomes" id="UP000823388"/>
    </source>
</evidence>
<evidence type="ECO:0000256" key="8">
    <source>
        <dbReference type="SAM" id="MobiDB-lite"/>
    </source>
</evidence>
<protein>
    <recommendedName>
        <fullName evidence="10">C2H2-type domain-containing protein</fullName>
    </recommendedName>
</protein>
<dbReference type="SUPFAM" id="SSF57667">
    <property type="entry name" value="beta-beta-alpha zinc fingers"/>
    <property type="match status" value="1"/>
</dbReference>
<feature type="domain" description="C2H2-type" evidence="10">
    <location>
        <begin position="301"/>
        <end position="328"/>
    </location>
</feature>
<gene>
    <name evidence="11" type="ORF">PVAP13_7KG008700</name>
</gene>
<dbReference type="Pfam" id="PF13894">
    <property type="entry name" value="zf-C2H2_4"/>
    <property type="match status" value="1"/>
</dbReference>
<dbReference type="EMBL" id="CM029049">
    <property type="protein sequence ID" value="KAG2571344.1"/>
    <property type="molecule type" value="Genomic_DNA"/>
</dbReference>
<dbReference type="InterPro" id="IPR036236">
    <property type="entry name" value="Znf_C2H2_sf"/>
</dbReference>
<dbReference type="GO" id="GO:0000976">
    <property type="term" value="F:transcription cis-regulatory region binding"/>
    <property type="evidence" value="ECO:0007669"/>
    <property type="project" value="TreeGrafter"/>
</dbReference>
<accession>A0A8T0QLM5</accession>
<dbReference type="SMART" id="SM00355">
    <property type="entry name" value="ZnF_C2H2"/>
    <property type="match status" value="2"/>
</dbReference>
<evidence type="ECO:0000256" key="7">
    <source>
        <dbReference type="PROSITE-ProRule" id="PRU00042"/>
    </source>
</evidence>
<sequence length="440" mass="46633">MSKGGLLLCSVLLLQVCIALLPLISGSHLTGVRIGGDPLCCQDPIRRARFMSSHGRGELDSHSADSIFDDEEYASIDGGVRVGDEEEEGSLRPPDDGGSGGDKHSSGGGGVVECSECGKFFKNDKSMFGHLRSHPNRGYKGATPPVSKLMKLPPDTATGAATSSSSSSLPGTDRPPARRSGRYPRLTPLEILCAYAILALRYRGNSQGRQPLPPPSFEKLGATGAQGGAGGSATGNAAAAELKSNAGAEAGNQLGNRHEHGDFSVKIPKKRRNRNMPKEVVSEARRKKAKLAPIPKEKRPYHCKHCGAEFDTNQALGGHVAGHHREKKVLPRLKGSSGVAAGSQNGKRKVEDDDDDDKDLSRPRERLVSVEISMAQDVPSWQSGHQAAGREVRQHSERRNDGPAPAVAVAVAATPTPAWADGGGGSRLWNIDLNEAPEQE</sequence>
<keyword evidence="6" id="KW-0804">Transcription</keyword>
<keyword evidence="3 7" id="KW-0863">Zinc-finger</keyword>
<feature type="chain" id="PRO_5035795734" description="C2H2-type domain-containing protein" evidence="9">
    <location>
        <begin position="20"/>
        <end position="440"/>
    </location>
</feature>
<dbReference type="InterPro" id="IPR013087">
    <property type="entry name" value="Znf_C2H2_type"/>
</dbReference>
<evidence type="ECO:0000256" key="9">
    <source>
        <dbReference type="SAM" id="SignalP"/>
    </source>
</evidence>
<feature type="region of interest" description="Disordered" evidence="8">
    <location>
        <begin position="250"/>
        <end position="293"/>
    </location>
</feature>
<dbReference type="Pfam" id="PF13912">
    <property type="entry name" value="zf-C2H2_6"/>
    <property type="match status" value="1"/>
</dbReference>
<reference evidence="11" key="1">
    <citation type="submission" date="2020-05" db="EMBL/GenBank/DDBJ databases">
        <title>WGS assembly of Panicum virgatum.</title>
        <authorList>
            <person name="Lovell J.T."/>
            <person name="Jenkins J."/>
            <person name="Shu S."/>
            <person name="Juenger T.E."/>
            <person name="Schmutz J."/>
        </authorList>
    </citation>
    <scope>NUCLEOTIDE SEQUENCE</scope>
    <source>
        <strain evidence="11">AP13</strain>
    </source>
</reference>
<name>A0A8T0QLM5_PANVG</name>
<feature type="region of interest" description="Disordered" evidence="8">
    <location>
        <begin position="79"/>
        <end position="108"/>
    </location>
</feature>
<evidence type="ECO:0000313" key="11">
    <source>
        <dbReference type="EMBL" id="KAG2571344.1"/>
    </source>
</evidence>
<proteinExistence type="predicted"/>
<feature type="compositionally biased region" description="Basic and acidic residues" evidence="8">
    <location>
        <begin position="359"/>
        <end position="368"/>
    </location>
</feature>
<dbReference type="InterPro" id="IPR044653">
    <property type="entry name" value="AZF1/2/3-like"/>
</dbReference>
<evidence type="ECO:0000259" key="10">
    <source>
        <dbReference type="PROSITE" id="PS50157"/>
    </source>
</evidence>
<evidence type="ECO:0000256" key="5">
    <source>
        <dbReference type="ARBA" id="ARBA00023015"/>
    </source>
</evidence>
<feature type="region of interest" description="Disordered" evidence="8">
    <location>
        <begin position="206"/>
        <end position="236"/>
    </location>
</feature>
<dbReference type="Gene3D" id="3.30.160.60">
    <property type="entry name" value="Classic Zinc Finger"/>
    <property type="match status" value="1"/>
</dbReference>
<dbReference type="PROSITE" id="PS00028">
    <property type="entry name" value="ZINC_FINGER_C2H2_1"/>
    <property type="match status" value="2"/>
</dbReference>
<keyword evidence="1" id="KW-0479">Metal-binding</keyword>
<dbReference type="PROSITE" id="PS50157">
    <property type="entry name" value="ZINC_FINGER_C2H2_2"/>
    <property type="match status" value="2"/>
</dbReference>
<dbReference type="GO" id="GO:0005634">
    <property type="term" value="C:nucleus"/>
    <property type="evidence" value="ECO:0007669"/>
    <property type="project" value="TreeGrafter"/>
</dbReference>
<keyword evidence="12" id="KW-1185">Reference proteome</keyword>